<reference evidence="1" key="1">
    <citation type="submission" date="2019-08" db="EMBL/GenBank/DDBJ databases">
        <authorList>
            <person name="Kucharzyk K."/>
            <person name="Murdoch R.W."/>
            <person name="Higgins S."/>
            <person name="Loffler F."/>
        </authorList>
    </citation>
    <scope>NUCLEOTIDE SEQUENCE</scope>
</reference>
<dbReference type="AlphaFoldDB" id="A0A645A8X0"/>
<sequence length="55" mass="5991">MADGVHQVRFAQTDASVEKERVIGGGGVLRNGESRRMREVIGTADDKGFKGVFRV</sequence>
<accession>A0A645A8X0</accession>
<proteinExistence type="predicted"/>
<name>A0A645A8X0_9ZZZZ</name>
<dbReference type="EMBL" id="VSSQ01012556">
    <property type="protein sequence ID" value="MPM49507.1"/>
    <property type="molecule type" value="Genomic_DNA"/>
</dbReference>
<evidence type="ECO:0000313" key="1">
    <source>
        <dbReference type="EMBL" id="MPM49507.1"/>
    </source>
</evidence>
<organism evidence="1">
    <name type="scientific">bioreactor metagenome</name>
    <dbReference type="NCBI Taxonomy" id="1076179"/>
    <lineage>
        <taxon>unclassified sequences</taxon>
        <taxon>metagenomes</taxon>
        <taxon>ecological metagenomes</taxon>
    </lineage>
</organism>
<comment type="caution">
    <text evidence="1">The sequence shown here is derived from an EMBL/GenBank/DDBJ whole genome shotgun (WGS) entry which is preliminary data.</text>
</comment>
<protein>
    <submittedName>
        <fullName evidence="1">Uncharacterized protein</fullName>
    </submittedName>
</protein>
<gene>
    <name evidence="1" type="ORF">SDC9_96237</name>
</gene>